<dbReference type="GO" id="GO:0032259">
    <property type="term" value="P:methylation"/>
    <property type="evidence" value="ECO:0007669"/>
    <property type="project" value="UniProtKB-KW"/>
</dbReference>
<keyword evidence="3" id="KW-1185">Reference proteome</keyword>
<dbReference type="Proteomes" id="UP001596540">
    <property type="component" value="Unassembled WGS sequence"/>
</dbReference>
<protein>
    <submittedName>
        <fullName evidence="2">SAM-dependent methyltransferase</fullName>
    </submittedName>
</protein>
<dbReference type="SUPFAM" id="SSF53335">
    <property type="entry name" value="S-adenosyl-L-methionine-dependent methyltransferases"/>
    <property type="match status" value="1"/>
</dbReference>
<comment type="caution">
    <text evidence="2">The sequence shown here is derived from an EMBL/GenBank/DDBJ whole genome shotgun (WGS) entry which is preliminary data.</text>
</comment>
<proteinExistence type="predicted"/>
<evidence type="ECO:0000313" key="3">
    <source>
        <dbReference type="Proteomes" id="UP001596540"/>
    </source>
</evidence>
<keyword evidence="2" id="KW-0489">Methyltransferase</keyword>
<evidence type="ECO:0000313" key="2">
    <source>
        <dbReference type="EMBL" id="MFC7329419.1"/>
    </source>
</evidence>
<dbReference type="EMBL" id="JBHTBH010000007">
    <property type="protein sequence ID" value="MFC7329419.1"/>
    <property type="molecule type" value="Genomic_DNA"/>
</dbReference>
<name>A0ABW2KJP4_9ACTN</name>
<gene>
    <name evidence="2" type="ORF">ACFQRF_16930</name>
</gene>
<dbReference type="InterPro" id="IPR029063">
    <property type="entry name" value="SAM-dependent_MTases_sf"/>
</dbReference>
<reference evidence="3" key="1">
    <citation type="journal article" date="2019" name="Int. J. Syst. Evol. Microbiol.">
        <title>The Global Catalogue of Microorganisms (GCM) 10K type strain sequencing project: providing services to taxonomists for standard genome sequencing and annotation.</title>
        <authorList>
            <consortium name="The Broad Institute Genomics Platform"/>
            <consortium name="The Broad Institute Genome Sequencing Center for Infectious Disease"/>
            <person name="Wu L."/>
            <person name="Ma J."/>
        </authorList>
    </citation>
    <scope>NUCLEOTIDE SEQUENCE [LARGE SCALE GENOMIC DNA]</scope>
    <source>
        <strain evidence="3">CGMCC 4.7382</strain>
    </source>
</reference>
<dbReference type="Pfam" id="PF18096">
    <property type="entry name" value="Thump_like"/>
    <property type="match status" value="1"/>
</dbReference>
<evidence type="ECO:0000259" key="1">
    <source>
        <dbReference type="Pfam" id="PF18096"/>
    </source>
</evidence>
<accession>A0ABW2KJP4</accession>
<dbReference type="Gene3D" id="3.40.50.150">
    <property type="entry name" value="Vaccinia Virus protein VP39"/>
    <property type="match status" value="1"/>
</dbReference>
<sequence length="433" mass="45274">MTSGQISAAAAFQALLTPAGQWLLAQADAAEIEADPLAAATRLRRAAETDGAFPAGPGGETAGTAELVNAAMTQARLRGRAREKFGAAADRMYFTPAGLEQATRGVVARYRAHRFALGVTVPEGSMVGDLCCGIGADLTALARAGVPVEGVDLDPVTAAVAAANVEALGLGDLARVREGDVTHTPPGRYAAVLCDPARRGRRGRIFDPDSYAPPWRTVLDLARGAPAACVKAAPGLPHELVPPDATAEWISVDGEVKEAALWFGPLRGAPRQATLLRDTRPGPGASGDGPAAPAVLVADPGLGDPPVAAPRRYLYEPDGAVVRAHLVAEAAARVDGALLDPHIAYITADRLVPTPFCRAYEVLEVLPFSLKRLRAVLRERRVGIVTIKKRGSAVDVERLRRDLRPSGPNSVVVVLTRVGDRPICLLCAEVSAT</sequence>
<organism evidence="2 3">
    <name type="scientific">Marinactinospora rubrisoli</name>
    <dbReference type="NCBI Taxonomy" id="2715399"/>
    <lineage>
        <taxon>Bacteria</taxon>
        <taxon>Bacillati</taxon>
        <taxon>Actinomycetota</taxon>
        <taxon>Actinomycetes</taxon>
        <taxon>Streptosporangiales</taxon>
        <taxon>Nocardiopsidaceae</taxon>
        <taxon>Marinactinospora</taxon>
    </lineage>
</organism>
<dbReference type="GO" id="GO:0008168">
    <property type="term" value="F:methyltransferase activity"/>
    <property type="evidence" value="ECO:0007669"/>
    <property type="project" value="UniProtKB-KW"/>
</dbReference>
<dbReference type="CDD" id="cd02440">
    <property type="entry name" value="AdoMet_MTases"/>
    <property type="match status" value="1"/>
</dbReference>
<dbReference type="InterPro" id="IPR041497">
    <property type="entry name" value="Thump-like"/>
</dbReference>
<dbReference type="RefSeq" id="WP_379872055.1">
    <property type="nucleotide sequence ID" value="NZ_JBHTBH010000007.1"/>
</dbReference>
<keyword evidence="2" id="KW-0808">Transferase</keyword>
<feature type="domain" description="THUMP-like" evidence="1">
    <location>
        <begin position="358"/>
        <end position="428"/>
    </location>
</feature>